<dbReference type="AlphaFoldDB" id="A0A2T1LQR5"/>
<dbReference type="Proteomes" id="UP000239001">
    <property type="component" value="Unassembled WGS sequence"/>
</dbReference>
<evidence type="ECO:0000313" key="4">
    <source>
        <dbReference type="Proteomes" id="UP000239001"/>
    </source>
</evidence>
<keyword evidence="4" id="KW-1185">Reference proteome</keyword>
<gene>
    <name evidence="3" type="ORF">C7H19_24495</name>
</gene>
<comment type="caution">
    <text evidence="3">The sequence shown here is derived from an EMBL/GenBank/DDBJ whole genome shotgun (WGS) entry which is preliminary data.</text>
</comment>
<dbReference type="Pfam" id="PF13592">
    <property type="entry name" value="HTH_33"/>
    <property type="match status" value="1"/>
</dbReference>
<dbReference type="InterPro" id="IPR025959">
    <property type="entry name" value="Winged_HTH_dom"/>
</dbReference>
<keyword evidence="1" id="KW-0472">Membrane</keyword>
<sequence>MTGLSWSKSQSATVAYIIYTCSSCAINGCIVNCNWSRVRNKKSGKALLNEAQLEELKESLKHPPVDQGIWTGPKVAHWIAQKIGREKVWPQRGWDYLKKFRYSLKVPRPSHQKANKELQEQFKQRLPERIKELQKQYPTAQIEVWSFDEHRIGLKPILRRVWTPMGERPTATVNHRYEW</sequence>
<feature type="non-terminal residue" evidence="3">
    <location>
        <position position="179"/>
    </location>
</feature>
<evidence type="ECO:0000313" key="3">
    <source>
        <dbReference type="EMBL" id="PSF29080.1"/>
    </source>
</evidence>
<dbReference type="OrthoDB" id="467852at2"/>
<evidence type="ECO:0000259" key="2">
    <source>
        <dbReference type="Pfam" id="PF13592"/>
    </source>
</evidence>
<keyword evidence="1" id="KW-1133">Transmembrane helix</keyword>
<evidence type="ECO:0000256" key="1">
    <source>
        <dbReference type="SAM" id="Phobius"/>
    </source>
</evidence>
<name>A0A2T1LQR5_9CHRO</name>
<proteinExistence type="predicted"/>
<feature type="transmembrane region" description="Helical" evidence="1">
    <location>
        <begin position="14"/>
        <end position="35"/>
    </location>
</feature>
<reference evidence="3 4" key="2">
    <citation type="submission" date="2018-03" db="EMBL/GenBank/DDBJ databases">
        <authorList>
            <person name="Keele B.F."/>
        </authorList>
    </citation>
    <scope>NUCLEOTIDE SEQUENCE [LARGE SCALE GENOMIC DNA]</scope>
    <source>
        <strain evidence="3 4">CCALA 016</strain>
    </source>
</reference>
<keyword evidence="1" id="KW-0812">Transmembrane</keyword>
<protein>
    <submittedName>
        <fullName evidence="3">Transposase</fullName>
    </submittedName>
</protein>
<reference evidence="3 4" key="1">
    <citation type="submission" date="2018-03" db="EMBL/GenBank/DDBJ databases">
        <title>The ancient ancestry and fast evolution of plastids.</title>
        <authorList>
            <person name="Moore K.R."/>
            <person name="Magnabosco C."/>
            <person name="Momper L."/>
            <person name="Gold D.A."/>
            <person name="Bosak T."/>
            <person name="Fournier G.P."/>
        </authorList>
    </citation>
    <scope>NUCLEOTIDE SEQUENCE [LARGE SCALE GENOMIC DNA]</scope>
    <source>
        <strain evidence="3 4">CCALA 016</strain>
    </source>
</reference>
<organism evidence="3 4">
    <name type="scientific">Aphanothece hegewaldii CCALA 016</name>
    <dbReference type="NCBI Taxonomy" id="2107694"/>
    <lineage>
        <taxon>Bacteria</taxon>
        <taxon>Bacillati</taxon>
        <taxon>Cyanobacteriota</taxon>
        <taxon>Cyanophyceae</taxon>
        <taxon>Oscillatoriophycideae</taxon>
        <taxon>Chroococcales</taxon>
        <taxon>Aphanothecaceae</taxon>
        <taxon>Aphanothece</taxon>
    </lineage>
</organism>
<feature type="domain" description="Winged helix-turn helix" evidence="2">
    <location>
        <begin position="67"/>
        <end position="125"/>
    </location>
</feature>
<dbReference type="EMBL" id="PXOH01000067">
    <property type="protein sequence ID" value="PSF29080.1"/>
    <property type="molecule type" value="Genomic_DNA"/>
</dbReference>
<accession>A0A2T1LQR5</accession>